<dbReference type="SUPFAM" id="SSF53098">
    <property type="entry name" value="Ribonuclease H-like"/>
    <property type="match status" value="1"/>
</dbReference>
<dbReference type="AlphaFoldDB" id="A0A1C0ZWS0"/>
<protein>
    <recommendedName>
        <fullName evidence="1">Integrase catalytic domain-containing protein</fullName>
    </recommendedName>
</protein>
<organism evidence="2 3">
    <name type="scientific">Paenibacillus pectinilyticus</name>
    <dbReference type="NCBI Taxonomy" id="512399"/>
    <lineage>
        <taxon>Bacteria</taxon>
        <taxon>Bacillati</taxon>
        <taxon>Bacillota</taxon>
        <taxon>Bacilli</taxon>
        <taxon>Bacillales</taxon>
        <taxon>Paenibacillaceae</taxon>
        <taxon>Paenibacillus</taxon>
    </lineage>
</organism>
<evidence type="ECO:0000313" key="2">
    <source>
        <dbReference type="EMBL" id="OCT12540.1"/>
    </source>
</evidence>
<comment type="caution">
    <text evidence="2">The sequence shown here is derived from an EMBL/GenBank/DDBJ whole genome shotgun (WGS) entry which is preliminary data.</text>
</comment>
<proteinExistence type="predicted"/>
<dbReference type="Pfam" id="PF09299">
    <property type="entry name" value="Mu-transpos_C"/>
    <property type="match status" value="1"/>
</dbReference>
<name>A0A1C0ZWS0_9BACL</name>
<evidence type="ECO:0000259" key="1">
    <source>
        <dbReference type="PROSITE" id="PS50994"/>
    </source>
</evidence>
<dbReference type="Gene3D" id="3.30.420.10">
    <property type="entry name" value="Ribonuclease H-like superfamily/Ribonuclease H"/>
    <property type="match status" value="1"/>
</dbReference>
<keyword evidence="3" id="KW-1185">Reference proteome</keyword>
<dbReference type="GO" id="GO:0015074">
    <property type="term" value="P:DNA integration"/>
    <property type="evidence" value="ECO:0007669"/>
    <property type="project" value="InterPro"/>
</dbReference>
<dbReference type="PROSITE" id="PS50994">
    <property type="entry name" value="INTEGRASE"/>
    <property type="match status" value="1"/>
</dbReference>
<dbReference type="EMBL" id="LYPC01000027">
    <property type="protein sequence ID" value="OCT12540.1"/>
    <property type="molecule type" value="Genomic_DNA"/>
</dbReference>
<feature type="domain" description="Integrase catalytic" evidence="1">
    <location>
        <begin position="297"/>
        <end position="499"/>
    </location>
</feature>
<dbReference type="InterPro" id="IPR012337">
    <property type="entry name" value="RNaseH-like_sf"/>
</dbReference>
<dbReference type="InterPro" id="IPR036397">
    <property type="entry name" value="RNaseH_sf"/>
</dbReference>
<dbReference type="STRING" id="512399.A8709_32480"/>
<accession>A0A1C0ZWS0</accession>
<gene>
    <name evidence="2" type="ORF">A8709_32480</name>
</gene>
<dbReference type="InterPro" id="IPR001584">
    <property type="entry name" value="Integrase_cat-core"/>
</dbReference>
<dbReference type="Proteomes" id="UP000093309">
    <property type="component" value="Unassembled WGS sequence"/>
</dbReference>
<reference evidence="3" key="1">
    <citation type="submission" date="2016-05" db="EMBL/GenBank/DDBJ databases">
        <title>Paenibacillus oryzae. sp. nov., isolated from the rice root.</title>
        <authorList>
            <person name="Zhang J."/>
            <person name="Zhang X."/>
        </authorList>
    </citation>
    <scope>NUCLEOTIDE SEQUENCE [LARGE SCALE GENOMIC DNA]</scope>
    <source>
        <strain evidence="3">KCTC13222</strain>
    </source>
</reference>
<dbReference type="InterPro" id="IPR015378">
    <property type="entry name" value="Transposase-like_Mu_C"/>
</dbReference>
<evidence type="ECO:0000313" key="3">
    <source>
        <dbReference type="Proteomes" id="UP000093309"/>
    </source>
</evidence>
<sequence>MRLCSLRIDDTFMWCGSKFIVHNIEPPNILIFKEDGERKISKVNYYSLINDDSFELISDSHKRIDKQISKAESNQRSLVDALPDKRRELAFKKLSWIKPILTWENAKSGDMYAAIAFSENYKKYLKDGETVQSINKKTLIERISENKDCGKSTRQLERYLADYLKSESQRENHGIEGLVSKAHMNTHVRIDDLPLELCHPKKKELVLDTIYVRLGEEYIPILKVAIENYYLGKRRKNVAKLHVNIEIMCINAKIESLDYDTVYKIVNRINPYVLEKLAHGDGNTDPKIVNSNANQSFAKAPLQVIEIDHVKLPITVIDENTGYDVGEPWLTLAVDVYTRKIWGMDLSLHDPSGHKVMNCIFNGICMKRTKEKYGTINDWDFHGIPTVFLMDNGSDFTSNYVKSMIEDVLHSEVRYRPIATPRYGGIIERYFRTINQEFLEDLLGFRYKRNDDNNDRKAAAEDAILTLNNLRELLVHYITDIYHHDVHKGLPLECNTPCARYYQAIEIMGYPPFIKEEDEPYYKIQLLPSTMKSYRNDGIREENVKYASPETARFISNKRKNNCKIKFDIEDISRIYLLDPESKSYIEVPSIYPPADEISGMSRKLFQIIRKLLIEKGEITKQQIPGSANIVKGKELLAAKYEAMVKTNMPIRRLALNAGLNLTVNLPSSRIDTPELPLSRRQQLLANLNNEKKKNG</sequence>
<dbReference type="GO" id="GO:0003676">
    <property type="term" value="F:nucleic acid binding"/>
    <property type="evidence" value="ECO:0007669"/>
    <property type="project" value="InterPro"/>
</dbReference>